<feature type="compositionally biased region" description="Polar residues" evidence="4">
    <location>
        <begin position="23"/>
        <end position="38"/>
    </location>
</feature>
<feature type="compositionally biased region" description="Low complexity" evidence="4">
    <location>
        <begin position="1029"/>
        <end position="1039"/>
    </location>
</feature>
<dbReference type="GO" id="GO:0048471">
    <property type="term" value="C:perinuclear region of cytoplasm"/>
    <property type="evidence" value="ECO:0007669"/>
    <property type="project" value="TreeGrafter"/>
</dbReference>
<evidence type="ECO:0000256" key="1">
    <source>
        <dbReference type="ARBA" id="ARBA00022468"/>
    </source>
</evidence>
<feature type="compositionally biased region" description="Low complexity" evidence="4">
    <location>
        <begin position="110"/>
        <end position="124"/>
    </location>
</feature>
<evidence type="ECO:0000313" key="6">
    <source>
        <dbReference type="Proteomes" id="UP001302812"/>
    </source>
</evidence>
<feature type="region of interest" description="Disordered" evidence="4">
    <location>
        <begin position="981"/>
        <end position="1039"/>
    </location>
</feature>
<organism evidence="5 6">
    <name type="scientific">Canariomyces notabilis</name>
    <dbReference type="NCBI Taxonomy" id="2074819"/>
    <lineage>
        <taxon>Eukaryota</taxon>
        <taxon>Fungi</taxon>
        <taxon>Dikarya</taxon>
        <taxon>Ascomycota</taxon>
        <taxon>Pezizomycotina</taxon>
        <taxon>Sordariomycetes</taxon>
        <taxon>Sordariomycetidae</taxon>
        <taxon>Sordariales</taxon>
        <taxon>Chaetomiaceae</taxon>
        <taxon>Canariomyces</taxon>
    </lineage>
</organism>
<reference evidence="5" key="1">
    <citation type="journal article" date="2023" name="Mol. Phylogenet. Evol.">
        <title>Genome-scale phylogeny and comparative genomics of the fungal order Sordariales.</title>
        <authorList>
            <person name="Hensen N."/>
            <person name="Bonometti L."/>
            <person name="Westerberg I."/>
            <person name="Brannstrom I.O."/>
            <person name="Guillou S."/>
            <person name="Cros-Aarteil S."/>
            <person name="Calhoun S."/>
            <person name="Haridas S."/>
            <person name="Kuo A."/>
            <person name="Mondo S."/>
            <person name="Pangilinan J."/>
            <person name="Riley R."/>
            <person name="LaButti K."/>
            <person name="Andreopoulos B."/>
            <person name="Lipzen A."/>
            <person name="Chen C."/>
            <person name="Yan M."/>
            <person name="Daum C."/>
            <person name="Ng V."/>
            <person name="Clum A."/>
            <person name="Steindorff A."/>
            <person name="Ohm R.A."/>
            <person name="Martin F."/>
            <person name="Silar P."/>
            <person name="Natvig D.O."/>
            <person name="Lalanne C."/>
            <person name="Gautier V."/>
            <person name="Ament-Velasquez S.L."/>
            <person name="Kruys A."/>
            <person name="Hutchinson M.I."/>
            <person name="Powell A.J."/>
            <person name="Barry K."/>
            <person name="Miller A.N."/>
            <person name="Grigoriev I.V."/>
            <person name="Debuchy R."/>
            <person name="Gladieux P."/>
            <person name="Hiltunen Thoren M."/>
            <person name="Johannesson H."/>
        </authorList>
    </citation>
    <scope>NUCLEOTIDE SEQUENCE</scope>
    <source>
        <strain evidence="5">CBS 508.74</strain>
    </source>
</reference>
<dbReference type="GeneID" id="89941755"/>
<feature type="compositionally biased region" description="Polar residues" evidence="4">
    <location>
        <begin position="368"/>
        <end position="377"/>
    </location>
</feature>
<reference evidence="5" key="2">
    <citation type="submission" date="2023-05" db="EMBL/GenBank/DDBJ databases">
        <authorList>
            <consortium name="Lawrence Berkeley National Laboratory"/>
            <person name="Steindorff A."/>
            <person name="Hensen N."/>
            <person name="Bonometti L."/>
            <person name="Westerberg I."/>
            <person name="Brannstrom I.O."/>
            <person name="Guillou S."/>
            <person name="Cros-Aarteil S."/>
            <person name="Calhoun S."/>
            <person name="Haridas S."/>
            <person name="Kuo A."/>
            <person name="Mondo S."/>
            <person name="Pangilinan J."/>
            <person name="Riley R."/>
            <person name="Labutti K."/>
            <person name="Andreopoulos B."/>
            <person name="Lipzen A."/>
            <person name="Chen C."/>
            <person name="Yanf M."/>
            <person name="Daum C."/>
            <person name="Ng V."/>
            <person name="Clum A."/>
            <person name="Ohm R."/>
            <person name="Martin F."/>
            <person name="Silar P."/>
            <person name="Natvig D."/>
            <person name="Lalanne C."/>
            <person name="Gautier V."/>
            <person name="Ament-Velasquez S.L."/>
            <person name="Kruys A."/>
            <person name="Hutchinson M.I."/>
            <person name="Powell A.J."/>
            <person name="Barry K."/>
            <person name="Miller A.N."/>
            <person name="Grigoriev I.V."/>
            <person name="Debuchy R."/>
            <person name="Gladieux P."/>
            <person name="Thoren M.H."/>
            <person name="Johannesson H."/>
        </authorList>
    </citation>
    <scope>NUCLEOTIDE SEQUENCE</scope>
    <source>
        <strain evidence="5">CBS 508.74</strain>
    </source>
</reference>
<evidence type="ECO:0000256" key="4">
    <source>
        <dbReference type="SAM" id="MobiDB-lite"/>
    </source>
</evidence>
<dbReference type="EMBL" id="MU853339">
    <property type="protein sequence ID" value="KAK4113512.1"/>
    <property type="molecule type" value="Genomic_DNA"/>
</dbReference>
<dbReference type="PANTHER" id="PTHR24113">
    <property type="entry name" value="RAN GTPASE-ACTIVATING PROTEIN 1"/>
    <property type="match status" value="1"/>
</dbReference>
<dbReference type="InterPro" id="IPR027038">
    <property type="entry name" value="RanGap"/>
</dbReference>
<protein>
    <submittedName>
        <fullName evidence="5">RNI-like protein</fullName>
    </submittedName>
</protein>
<proteinExistence type="predicted"/>
<name>A0AAN6YTQ6_9PEZI</name>
<feature type="compositionally biased region" description="Basic and acidic residues" evidence="4">
    <location>
        <begin position="315"/>
        <end position="331"/>
    </location>
</feature>
<feature type="region of interest" description="Disordered" evidence="4">
    <location>
        <begin position="1160"/>
        <end position="1197"/>
    </location>
</feature>
<keyword evidence="3" id="KW-0677">Repeat</keyword>
<dbReference type="GO" id="GO:0006913">
    <property type="term" value="P:nucleocytoplasmic transport"/>
    <property type="evidence" value="ECO:0007669"/>
    <property type="project" value="TreeGrafter"/>
</dbReference>
<keyword evidence="1" id="KW-0343">GTPase activation</keyword>
<feature type="compositionally biased region" description="Polar residues" evidence="4">
    <location>
        <begin position="86"/>
        <end position="104"/>
    </location>
</feature>
<dbReference type="Proteomes" id="UP001302812">
    <property type="component" value="Unassembled WGS sequence"/>
</dbReference>
<feature type="compositionally biased region" description="Low complexity" evidence="4">
    <location>
        <begin position="1188"/>
        <end position="1197"/>
    </location>
</feature>
<feature type="compositionally biased region" description="Basic and acidic residues" evidence="4">
    <location>
        <begin position="254"/>
        <end position="274"/>
    </location>
</feature>
<accession>A0AAN6YTQ6</accession>
<dbReference type="InterPro" id="IPR032675">
    <property type="entry name" value="LRR_dom_sf"/>
</dbReference>
<dbReference type="SUPFAM" id="SSF52047">
    <property type="entry name" value="RNI-like"/>
    <property type="match status" value="1"/>
</dbReference>
<dbReference type="AlphaFoldDB" id="A0AAN6YTQ6"/>
<feature type="compositionally biased region" description="Basic and acidic residues" evidence="4">
    <location>
        <begin position="283"/>
        <end position="293"/>
    </location>
</feature>
<dbReference type="GO" id="GO:0005634">
    <property type="term" value="C:nucleus"/>
    <property type="evidence" value="ECO:0007669"/>
    <property type="project" value="TreeGrafter"/>
</dbReference>
<dbReference type="PANTHER" id="PTHR24113:SF12">
    <property type="entry name" value="RAN GTPASE-ACTIVATING PROTEIN 1"/>
    <property type="match status" value="1"/>
</dbReference>
<dbReference type="GO" id="GO:0005096">
    <property type="term" value="F:GTPase activator activity"/>
    <property type="evidence" value="ECO:0007669"/>
    <property type="project" value="UniProtKB-KW"/>
</dbReference>
<keyword evidence="6" id="KW-1185">Reference proteome</keyword>
<evidence type="ECO:0000313" key="5">
    <source>
        <dbReference type="EMBL" id="KAK4113512.1"/>
    </source>
</evidence>
<sequence length="1197" mass="129445">MESIHGVDVSWMTHGNPREKPTKSSPARPTATTLSNPGCDSPSAPNQTPNPTSPPAANASQTEPGKQPALVRSNSTRSSPDEKRPQTTPQRRGSWFSNISSKFTSGGGAAQSPPQASTASPKPAEFSIPKTSPAKNAVLQHASKPEGEGPYTPAPPRSSQAGILQVFRRLSSSNGTLGPSTKPHNHGLVARRVLNVDRHRERCSISGLNQAKLRRVAFCVDVEIAPMPKYAEETDDKDRKGGKASKDRKKKMKEKGEGEALKHPKKVEAQKEANGEIEATGEEVPKEPPREGSESGSEPRASVENLSSEKATAADARKREKKKKSEEERKARKEKRRRQAEANGTIPMELHYDSDSSSSGVTPRPGTPRTQTAPTTNPVRIYRRCCQLRETPILKKITEQLMDPANCSTEPGMVEKLDLGGYWMQLTDLITLGDYLAVVPVREVILENCGLTDEGLRVVLAGLLAAKRVKGRRRRPVTEPDGLTDQGGVVERLVLKDNKIGPEGWRHICLFIYLCRTLKSLDLSGIQLPRDPQPTAAPNSPTPAARQPQGVCHLLAKSLAERLGGSTLSLLSLGRTGMSTEQLGTIIDGVIKCGIKRLGLAHNDITADGLDHVARFLKSPLCEGLDLGGNNLRDGLGTLSDALSVQSCPLWALSLADCNLTPSSLCRLLPTLAKLSQFRFLDLSHNHELFSSDPSAVSMLRRYLPKMPCLKRIHLADCALSPEQVIALAEILPEVTGLAHITFSENPRLVELATNAKTEESQEEACALFASLLAAARVSTSLVSIEIEVPSVQSSDLVKAMAKQVVAYCLRNMELAAVSATQAQGEVVAKPDPVYPDALQRLIGHDVMVSDLDADVDAAPDNDYVIGGTAVVRALACCLNNRGDESRRQSQEFIKDVENGVSHPRPPVPSGGKAKETSKHLLLSARKIRLRLQPAIVKAKAAPNDPHTYHRLMFLDNTLNNIIKRFEDEFPDTRLSTSVDSAIDVGLPTDPSTDEKNRPTITTTHPSSSEHEDLPPAAEDDNTATAIKSPSTSLSRSNSMLSLSSKALADEEGRVLRAGHKFRAGIVGGLSGGRQHDYAAALQLAAEGVDMVGADPNHVRVLHELLEELGDERLSAEAREKGVVRVFHEYRQEILGKLREADPVYWDRFVESQEMARKNVTSTVLPRPGIGTGTAGRSSSEEEKKGGIVESVGEGGS</sequence>
<feature type="region of interest" description="Disordered" evidence="4">
    <location>
        <begin position="1"/>
        <end position="159"/>
    </location>
</feature>
<evidence type="ECO:0000256" key="3">
    <source>
        <dbReference type="ARBA" id="ARBA00022737"/>
    </source>
</evidence>
<gene>
    <name evidence="5" type="ORF">N656DRAFT_797381</name>
</gene>
<feature type="compositionally biased region" description="Basic and acidic residues" evidence="4">
    <location>
        <begin position="231"/>
        <end position="245"/>
    </location>
</feature>
<dbReference type="GO" id="GO:0005829">
    <property type="term" value="C:cytosol"/>
    <property type="evidence" value="ECO:0007669"/>
    <property type="project" value="TreeGrafter"/>
</dbReference>
<dbReference type="GO" id="GO:0031267">
    <property type="term" value="F:small GTPase binding"/>
    <property type="evidence" value="ECO:0007669"/>
    <property type="project" value="TreeGrafter"/>
</dbReference>
<dbReference type="SMART" id="SM00368">
    <property type="entry name" value="LRR_RI"/>
    <property type="match status" value="5"/>
</dbReference>
<dbReference type="RefSeq" id="XP_064671082.1">
    <property type="nucleotide sequence ID" value="XM_064817630.1"/>
</dbReference>
<feature type="compositionally biased region" description="Low complexity" evidence="4">
    <location>
        <begin position="41"/>
        <end position="62"/>
    </location>
</feature>
<keyword evidence="2" id="KW-0433">Leucine-rich repeat</keyword>
<comment type="caution">
    <text evidence="5">The sequence shown here is derived from an EMBL/GenBank/DDBJ whole genome shotgun (WGS) entry which is preliminary data.</text>
</comment>
<evidence type="ECO:0000256" key="2">
    <source>
        <dbReference type="ARBA" id="ARBA00022614"/>
    </source>
</evidence>
<dbReference type="Gene3D" id="3.80.10.10">
    <property type="entry name" value="Ribonuclease Inhibitor"/>
    <property type="match status" value="2"/>
</dbReference>
<feature type="region of interest" description="Disordered" evidence="4">
    <location>
        <begin position="231"/>
        <end position="377"/>
    </location>
</feature>
<feature type="region of interest" description="Disordered" evidence="4">
    <location>
        <begin position="899"/>
        <end position="918"/>
    </location>
</feature>